<dbReference type="RefSeq" id="WP_246342989.1">
    <property type="nucleotide sequence ID" value="NZ_CP053892.1"/>
</dbReference>
<feature type="domain" description="Peptidase M16 N-terminal" evidence="2">
    <location>
        <begin position="53"/>
        <end position="173"/>
    </location>
</feature>
<protein>
    <submittedName>
        <fullName evidence="4">Peptidase M16 domain-containing protein</fullName>
    </submittedName>
</protein>
<sequence>MTGPSPDLPPGTAGLALQPRPVPGPVPPWAFPAGTAGRVPAGPGTLRVDLPGRSLAAVRLVLHSGAGREPDGLDGVATLTAHALLEGTEPGGGTALTAAFERLGASLYASADLTALRIALDVPVTRLGPALELFSSVVRGPALDDADVRRLVRERLEEIAQEDADPGSRAMRELRAVMFPAEARASRPTGGSRTSVGALQGSDIRAFYGSVVPAEATAVVAGDLSGTDADATLTAALEGWAGTGAPLPTADRIMPESAARIVVVDRPGSVQTYLALGHGVPDRSHHDWPSLVVASHVLGGGLTSRLNAVLREEKGYTYGVRAGLLRMRHCGLFITQGAVHTEVTADAVADALTELRSINARGIDADEHGSSVRALADRAPAEYETSRAVAAELADASASGLGADYPSNYLAAVRASTPDGVAHAYDKHIDPEALTIIAVGDAAQIREPLEKLGYAPVTVTSKEE</sequence>
<dbReference type="Proteomes" id="UP000501240">
    <property type="component" value="Chromosome"/>
</dbReference>
<evidence type="ECO:0000313" key="5">
    <source>
        <dbReference type="Proteomes" id="UP000501240"/>
    </source>
</evidence>
<accession>A0A7D3VT15</accession>
<name>A0A7D3VT15_ACTVE</name>
<dbReference type="Pfam" id="PF05193">
    <property type="entry name" value="Peptidase_M16_C"/>
    <property type="match status" value="1"/>
</dbReference>
<dbReference type="Gene3D" id="3.30.830.10">
    <property type="entry name" value="Metalloenzyme, LuxS/M16 peptidase-like"/>
    <property type="match status" value="2"/>
</dbReference>
<evidence type="ECO:0000259" key="3">
    <source>
        <dbReference type="Pfam" id="PF05193"/>
    </source>
</evidence>
<dbReference type="PANTHER" id="PTHR11851">
    <property type="entry name" value="METALLOPROTEASE"/>
    <property type="match status" value="1"/>
</dbReference>
<dbReference type="PANTHER" id="PTHR11851:SF224">
    <property type="entry name" value="PROCESSING PROTEASE"/>
    <property type="match status" value="1"/>
</dbReference>
<feature type="domain" description="Peptidase M16 C-terminal" evidence="3">
    <location>
        <begin position="203"/>
        <end position="369"/>
    </location>
</feature>
<dbReference type="EMBL" id="CP053892">
    <property type="protein sequence ID" value="QKG22455.1"/>
    <property type="molecule type" value="Genomic_DNA"/>
</dbReference>
<proteinExistence type="predicted"/>
<keyword evidence="5" id="KW-1185">Reference proteome</keyword>
<dbReference type="InterPro" id="IPR011765">
    <property type="entry name" value="Pept_M16_N"/>
</dbReference>
<dbReference type="GO" id="GO:0046872">
    <property type="term" value="F:metal ion binding"/>
    <property type="evidence" value="ECO:0007669"/>
    <property type="project" value="InterPro"/>
</dbReference>
<dbReference type="SUPFAM" id="SSF63411">
    <property type="entry name" value="LuxS/MPP-like metallohydrolase"/>
    <property type="match status" value="2"/>
</dbReference>
<evidence type="ECO:0000259" key="2">
    <source>
        <dbReference type="Pfam" id="PF00675"/>
    </source>
</evidence>
<reference evidence="4 5" key="1">
    <citation type="submission" date="2020-05" db="EMBL/GenBank/DDBJ databases">
        <title>Actinomadura verrucosospora NRRL-B18236 (PFL_A860) Genome sequencing and assembly.</title>
        <authorList>
            <person name="Samborskyy M."/>
        </authorList>
    </citation>
    <scope>NUCLEOTIDE SEQUENCE [LARGE SCALE GENOMIC DNA]</scope>
    <source>
        <strain evidence="4 5">NRRL:B18236</strain>
    </source>
</reference>
<organism evidence="4 5">
    <name type="scientific">Actinomadura verrucosospora</name>
    <dbReference type="NCBI Taxonomy" id="46165"/>
    <lineage>
        <taxon>Bacteria</taxon>
        <taxon>Bacillati</taxon>
        <taxon>Actinomycetota</taxon>
        <taxon>Actinomycetes</taxon>
        <taxon>Streptosporangiales</taxon>
        <taxon>Thermomonosporaceae</taxon>
        <taxon>Actinomadura</taxon>
    </lineage>
</organism>
<gene>
    <name evidence="4" type="ORF">ACTIVE_4095</name>
</gene>
<dbReference type="InterPro" id="IPR007863">
    <property type="entry name" value="Peptidase_M16_C"/>
</dbReference>
<evidence type="ECO:0000256" key="1">
    <source>
        <dbReference type="SAM" id="MobiDB-lite"/>
    </source>
</evidence>
<dbReference type="Pfam" id="PF00675">
    <property type="entry name" value="Peptidase_M16"/>
    <property type="match status" value="1"/>
</dbReference>
<dbReference type="InterPro" id="IPR011249">
    <property type="entry name" value="Metalloenz_LuxS/M16"/>
</dbReference>
<dbReference type="AlphaFoldDB" id="A0A7D3VT15"/>
<dbReference type="InterPro" id="IPR050361">
    <property type="entry name" value="MPP/UQCRC_Complex"/>
</dbReference>
<evidence type="ECO:0000313" key="4">
    <source>
        <dbReference type="EMBL" id="QKG22455.1"/>
    </source>
</evidence>
<feature type="region of interest" description="Disordered" evidence="1">
    <location>
        <begin position="1"/>
        <end position="27"/>
    </location>
</feature>